<dbReference type="GO" id="GO:0015074">
    <property type="term" value="P:DNA integration"/>
    <property type="evidence" value="ECO:0007669"/>
    <property type="project" value="UniProtKB-KW"/>
</dbReference>
<evidence type="ECO:0000256" key="7">
    <source>
        <dbReference type="ARBA" id="ARBA00022918"/>
    </source>
</evidence>
<organism evidence="12">
    <name type="scientific">Tanacetum cinerariifolium</name>
    <name type="common">Dalmatian daisy</name>
    <name type="synonym">Chrysanthemum cinerariifolium</name>
    <dbReference type="NCBI Taxonomy" id="118510"/>
    <lineage>
        <taxon>Eukaryota</taxon>
        <taxon>Viridiplantae</taxon>
        <taxon>Streptophyta</taxon>
        <taxon>Embryophyta</taxon>
        <taxon>Tracheophyta</taxon>
        <taxon>Spermatophyta</taxon>
        <taxon>Magnoliopsida</taxon>
        <taxon>eudicotyledons</taxon>
        <taxon>Gunneridae</taxon>
        <taxon>Pentapetalae</taxon>
        <taxon>asterids</taxon>
        <taxon>campanulids</taxon>
        <taxon>Asterales</taxon>
        <taxon>Asteraceae</taxon>
        <taxon>Asteroideae</taxon>
        <taxon>Anthemideae</taxon>
        <taxon>Anthemidinae</taxon>
        <taxon>Tanacetum</taxon>
    </lineage>
</organism>
<name>A0A6L2MF34_TANCI</name>
<keyword evidence="8" id="KW-0239">DNA-directed DNA polymerase</keyword>
<dbReference type="GO" id="GO:0003964">
    <property type="term" value="F:RNA-directed DNA polymerase activity"/>
    <property type="evidence" value="ECO:0007669"/>
    <property type="project" value="UniProtKB-KW"/>
</dbReference>
<dbReference type="InterPro" id="IPR039537">
    <property type="entry name" value="Retrotran_Ty1/copia-like"/>
</dbReference>
<comment type="caution">
    <text evidence="12">The sequence shown here is derived from an EMBL/GenBank/DDBJ whole genome shotgun (WGS) entry which is preliminary data.</text>
</comment>
<keyword evidence="8" id="KW-0548">Nucleotidyltransferase</keyword>
<dbReference type="InterPro" id="IPR013103">
    <property type="entry name" value="RVT_2"/>
</dbReference>
<evidence type="ECO:0000256" key="9">
    <source>
        <dbReference type="ARBA" id="ARBA00023172"/>
    </source>
</evidence>
<keyword evidence="3" id="KW-0255">Endonuclease</keyword>
<keyword evidence="7" id="KW-0695">RNA-directed DNA polymerase</keyword>
<evidence type="ECO:0000256" key="3">
    <source>
        <dbReference type="ARBA" id="ARBA00022759"/>
    </source>
</evidence>
<reference evidence="12" key="1">
    <citation type="journal article" date="2019" name="Sci. Rep.">
        <title>Draft genome of Tanacetum cinerariifolium, the natural source of mosquito coil.</title>
        <authorList>
            <person name="Yamashiro T."/>
            <person name="Shiraishi A."/>
            <person name="Satake H."/>
            <person name="Nakayama K."/>
        </authorList>
    </citation>
    <scope>NUCLEOTIDE SEQUENCE</scope>
</reference>
<keyword evidence="6" id="KW-0229">DNA integration</keyword>
<keyword evidence="9" id="KW-0233">DNA recombination</keyword>
<keyword evidence="5" id="KW-0460">Magnesium</keyword>
<dbReference type="Gene3D" id="3.30.420.10">
    <property type="entry name" value="Ribonuclease H-like superfamily/Ribonuclease H"/>
    <property type="match status" value="1"/>
</dbReference>
<dbReference type="InterPro" id="IPR012337">
    <property type="entry name" value="RNaseH-like_sf"/>
</dbReference>
<dbReference type="InterPro" id="IPR001584">
    <property type="entry name" value="Integrase_cat-core"/>
</dbReference>
<keyword evidence="4" id="KW-0378">Hydrolase</keyword>
<dbReference type="GO" id="GO:0046872">
    <property type="term" value="F:metal ion binding"/>
    <property type="evidence" value="ECO:0007669"/>
    <property type="project" value="UniProtKB-KW"/>
</dbReference>
<gene>
    <name evidence="12" type="ORF">Tci_043885</name>
</gene>
<evidence type="ECO:0000256" key="8">
    <source>
        <dbReference type="ARBA" id="ARBA00022932"/>
    </source>
</evidence>
<dbReference type="Pfam" id="PF07727">
    <property type="entry name" value="RVT_2"/>
    <property type="match status" value="1"/>
</dbReference>
<dbReference type="GO" id="GO:0003676">
    <property type="term" value="F:nucleic acid binding"/>
    <property type="evidence" value="ECO:0007669"/>
    <property type="project" value="InterPro"/>
</dbReference>
<dbReference type="PROSITE" id="PS50994">
    <property type="entry name" value="INTEGRASE"/>
    <property type="match status" value="1"/>
</dbReference>
<dbReference type="GO" id="GO:0003887">
    <property type="term" value="F:DNA-directed DNA polymerase activity"/>
    <property type="evidence" value="ECO:0007669"/>
    <property type="project" value="UniProtKB-KW"/>
</dbReference>
<evidence type="ECO:0000256" key="5">
    <source>
        <dbReference type="ARBA" id="ARBA00022842"/>
    </source>
</evidence>
<evidence type="ECO:0000256" key="1">
    <source>
        <dbReference type="ARBA" id="ARBA00022722"/>
    </source>
</evidence>
<keyword evidence="2" id="KW-0479">Metal-binding</keyword>
<dbReference type="GO" id="GO:0016787">
    <property type="term" value="F:hydrolase activity"/>
    <property type="evidence" value="ECO:0007669"/>
    <property type="project" value="UniProtKB-KW"/>
</dbReference>
<evidence type="ECO:0000256" key="6">
    <source>
        <dbReference type="ARBA" id="ARBA00022908"/>
    </source>
</evidence>
<keyword evidence="1" id="KW-0540">Nuclease</keyword>
<evidence type="ECO:0000259" key="11">
    <source>
        <dbReference type="PROSITE" id="PS50994"/>
    </source>
</evidence>
<dbReference type="AlphaFoldDB" id="A0A6L2MF34"/>
<proteinExistence type="predicted"/>
<dbReference type="InterPro" id="IPR036397">
    <property type="entry name" value="RNaseH_sf"/>
</dbReference>
<accession>A0A6L2MF34</accession>
<dbReference type="PANTHER" id="PTHR42648">
    <property type="entry name" value="TRANSPOSASE, PUTATIVE-RELATED"/>
    <property type="match status" value="1"/>
</dbReference>
<evidence type="ECO:0000256" key="4">
    <source>
        <dbReference type="ARBA" id="ARBA00022801"/>
    </source>
</evidence>
<keyword evidence="10" id="KW-0511">Multifunctional enzyme</keyword>
<keyword evidence="8" id="KW-0808">Transferase</keyword>
<evidence type="ECO:0000313" key="12">
    <source>
        <dbReference type="EMBL" id="GEU71907.1"/>
    </source>
</evidence>
<protein>
    <submittedName>
        <fullName evidence="12">Retrovirus-related Pol polyprotein from transposon TNT 1-94</fullName>
    </submittedName>
</protein>
<sequence length="634" mass="72061">MGELTFFLGLQVKQKQDGIFISQDKYVGEVLKNFGFSKVKTASTPMETQKPLLKDEDGEEVDINGLERRVEKLEKKQRLRTHKLKRLYKVDLIARVISSSNDEALDKEDTSKQERIDKIDANEDIALVSTHDDVSTQDNIVPDEGIEELGEEEVVEVVTNAKLIIDTVVDVAQVTTAIADIRVSAAKSIITTAPTITDESTKINVEVTQAPKRKGVMIQEPEETTTTTTKIASSQQPQVQDKELFDNAMKRINTFVDFKTELVEESTKKDKAEQHKKAVQREKEMNLNKKDLRSKSIGISHQKSVSRTPQQNDIVKRWNRTLVQASRIMLIFSNASMFLWAEVVATSCYTQDRSLIHTRHNKTPYKLVHDKKHDLTFLFIFGALCYLTNDSKDLGKLKAKQTLGFFLGPESILMTLGQISSGFVPNLVPVAPYVPLTNKYLEILFQMMFDEYFEPPSVKRLVPLAPAVLVLVVSSEPSFEESSSRYVSTAESNHVIQQHDHLDKWSKDHPMDNVIIKLDEYGDVLKNKVRLVAKGYRQEEGIDFEESFAPVAQIESIIIFIANFISKNMIIYQMDVKTAFLNDKINEEVYVNKPEVFIDPNHPTHVYRLKKALYGLKQALREHIIKVSSGKQVL</sequence>
<evidence type="ECO:0000256" key="10">
    <source>
        <dbReference type="ARBA" id="ARBA00023268"/>
    </source>
</evidence>
<feature type="domain" description="Integrase catalytic" evidence="11">
    <location>
        <begin position="190"/>
        <end position="372"/>
    </location>
</feature>
<dbReference type="GO" id="GO:0004519">
    <property type="term" value="F:endonuclease activity"/>
    <property type="evidence" value="ECO:0007669"/>
    <property type="project" value="UniProtKB-KW"/>
</dbReference>
<dbReference type="EMBL" id="BKCJ010006391">
    <property type="protein sequence ID" value="GEU71907.1"/>
    <property type="molecule type" value="Genomic_DNA"/>
</dbReference>
<dbReference type="PANTHER" id="PTHR42648:SF11">
    <property type="entry name" value="TRANSPOSON TY4-P GAG-POL POLYPROTEIN"/>
    <property type="match status" value="1"/>
</dbReference>
<dbReference type="SUPFAM" id="SSF53098">
    <property type="entry name" value="Ribonuclease H-like"/>
    <property type="match status" value="1"/>
</dbReference>
<evidence type="ECO:0000256" key="2">
    <source>
        <dbReference type="ARBA" id="ARBA00022723"/>
    </source>
</evidence>
<dbReference type="GO" id="GO:0006310">
    <property type="term" value="P:DNA recombination"/>
    <property type="evidence" value="ECO:0007669"/>
    <property type="project" value="UniProtKB-KW"/>
</dbReference>